<organism evidence="1 2">
    <name type="scientific">Chitinophaga caeni</name>
    <dbReference type="NCBI Taxonomy" id="2029983"/>
    <lineage>
        <taxon>Bacteria</taxon>
        <taxon>Pseudomonadati</taxon>
        <taxon>Bacteroidota</taxon>
        <taxon>Chitinophagia</taxon>
        <taxon>Chitinophagales</taxon>
        <taxon>Chitinophagaceae</taxon>
        <taxon>Chitinophaga</taxon>
    </lineage>
</organism>
<dbReference type="Proteomes" id="UP000220133">
    <property type="component" value="Chromosome"/>
</dbReference>
<sequence>MIFLITKPSMPSYKFINTNKIPEERLDWVTGNPFHTNYVKIESHEWMILGHRHGKYRVWTFRFRISTTTELKFWNIMPFHAQVVIYKGVLRVRHRRIPGELELRNDMFEGYIPNTGISICLQAGEHIVKMLEYPNGLDERFTRQELGEIFSEC</sequence>
<dbReference type="EMBL" id="CP023777">
    <property type="protein sequence ID" value="ATL46027.1"/>
    <property type="molecule type" value="Genomic_DNA"/>
</dbReference>
<dbReference type="AlphaFoldDB" id="A0A291QQ21"/>
<evidence type="ECO:0000313" key="2">
    <source>
        <dbReference type="Proteomes" id="UP000220133"/>
    </source>
</evidence>
<gene>
    <name evidence="1" type="ORF">COR50_01985</name>
</gene>
<keyword evidence="2" id="KW-1185">Reference proteome</keyword>
<evidence type="ECO:0000313" key="1">
    <source>
        <dbReference type="EMBL" id="ATL46027.1"/>
    </source>
</evidence>
<reference evidence="1 2" key="1">
    <citation type="submission" date="2017-10" db="EMBL/GenBank/DDBJ databases">
        <title>Paenichitinophaga pekingensis gen. nov., sp. nov., isolated from activated sludge.</title>
        <authorList>
            <person name="Jin D."/>
            <person name="Kong X."/>
            <person name="Deng Y."/>
            <person name="Bai Z."/>
        </authorList>
    </citation>
    <scope>NUCLEOTIDE SEQUENCE [LARGE SCALE GENOMIC DNA]</scope>
    <source>
        <strain evidence="1 2">13</strain>
    </source>
</reference>
<proteinExistence type="predicted"/>
<dbReference type="RefSeq" id="WP_098192417.1">
    <property type="nucleotide sequence ID" value="NZ_CP023777.1"/>
</dbReference>
<protein>
    <submittedName>
        <fullName evidence="1">Uncharacterized protein</fullName>
    </submittedName>
</protein>
<name>A0A291QQ21_9BACT</name>
<accession>A0A291QQ21</accession>
<dbReference type="KEGG" id="cbae:COR50_01985"/>